<accession>A0A6J8BPL7</accession>
<evidence type="ECO:0000313" key="3">
    <source>
        <dbReference type="Proteomes" id="UP000507470"/>
    </source>
</evidence>
<evidence type="ECO:0000256" key="1">
    <source>
        <dbReference type="SAM" id="SignalP"/>
    </source>
</evidence>
<reference evidence="2 3" key="1">
    <citation type="submission" date="2020-06" db="EMBL/GenBank/DDBJ databases">
        <authorList>
            <person name="Li R."/>
            <person name="Bekaert M."/>
        </authorList>
    </citation>
    <scope>NUCLEOTIDE SEQUENCE [LARGE SCALE GENOMIC DNA]</scope>
    <source>
        <strain evidence="3">wild</strain>
    </source>
</reference>
<keyword evidence="3" id="KW-1185">Reference proteome</keyword>
<keyword evidence="1" id="KW-0732">Signal</keyword>
<dbReference type="PANTHER" id="PTHR24024:SF18">
    <property type="entry name" value="SHORT-CHAIN COLLAGEN C4-LIKE"/>
    <property type="match status" value="1"/>
</dbReference>
<dbReference type="OrthoDB" id="6086925at2759"/>
<dbReference type="GO" id="GO:0005615">
    <property type="term" value="C:extracellular space"/>
    <property type="evidence" value="ECO:0007669"/>
    <property type="project" value="TreeGrafter"/>
</dbReference>
<feature type="signal peptide" evidence="1">
    <location>
        <begin position="1"/>
        <end position="19"/>
    </location>
</feature>
<evidence type="ECO:0000313" key="2">
    <source>
        <dbReference type="EMBL" id="CAC5385928.1"/>
    </source>
</evidence>
<feature type="chain" id="PRO_5026700109" description="Short-chain collagen C4-like" evidence="1">
    <location>
        <begin position="20"/>
        <end position="235"/>
    </location>
</feature>
<dbReference type="InterPro" id="IPR051077">
    <property type="entry name" value="Ca-dependent_lectin"/>
</dbReference>
<dbReference type="AlphaFoldDB" id="A0A6J8BPL7"/>
<proteinExistence type="predicted"/>
<evidence type="ECO:0008006" key="4">
    <source>
        <dbReference type="Google" id="ProtNLM"/>
    </source>
</evidence>
<dbReference type="EMBL" id="CACVKT020003817">
    <property type="protein sequence ID" value="CAC5385928.1"/>
    <property type="molecule type" value="Genomic_DNA"/>
</dbReference>
<dbReference type="PANTHER" id="PTHR24024">
    <property type="entry name" value="PULMONARY SURFACTANT-ASSOCIATED PROTEIN A"/>
    <property type="match status" value="1"/>
</dbReference>
<name>A0A6J8BPL7_MYTCO</name>
<organism evidence="2 3">
    <name type="scientific">Mytilus coruscus</name>
    <name type="common">Sea mussel</name>
    <dbReference type="NCBI Taxonomy" id="42192"/>
    <lineage>
        <taxon>Eukaryota</taxon>
        <taxon>Metazoa</taxon>
        <taxon>Spiralia</taxon>
        <taxon>Lophotrochozoa</taxon>
        <taxon>Mollusca</taxon>
        <taxon>Bivalvia</taxon>
        <taxon>Autobranchia</taxon>
        <taxon>Pteriomorphia</taxon>
        <taxon>Mytilida</taxon>
        <taxon>Mytiloidea</taxon>
        <taxon>Mytilidae</taxon>
        <taxon>Mytilinae</taxon>
        <taxon>Mytilus</taxon>
    </lineage>
</organism>
<protein>
    <recommendedName>
        <fullName evidence="4">Short-chain collagen C4-like</fullName>
    </recommendedName>
</protein>
<gene>
    <name evidence="2" type="ORF">MCOR_21426</name>
</gene>
<sequence length="235" mass="26312">MSPFTLILICCLFIFTVQCNDQNKKRLLLNDPDVVANRFNQLELEIQNMKSEILSMKTESQQKTTRIYQLETKLQSLSGIAGGAWYDYSGSAVNFLCLPHNPDVINGDLRKNPTYKDFLYGAEYQDNYFAQNMDGNDVPCAVCRAKHSSSILMIPGKTSCAGSWKMEYNGRLASGDFRSNAGSQYVCMDMYPEVLEKGSTDYNRKLFVGVQAKCGSRSCPPYQDNVMVPCVVCSG</sequence>
<dbReference type="Proteomes" id="UP000507470">
    <property type="component" value="Unassembled WGS sequence"/>
</dbReference>